<dbReference type="CDD" id="cd04301">
    <property type="entry name" value="NAT_SF"/>
    <property type="match status" value="1"/>
</dbReference>
<proteinExistence type="predicted"/>
<dbReference type="Pfam" id="PF13508">
    <property type="entry name" value="Acetyltransf_7"/>
    <property type="match status" value="1"/>
</dbReference>
<dbReference type="InterPro" id="IPR052523">
    <property type="entry name" value="Trichothecene_AcTrans"/>
</dbReference>
<evidence type="ECO:0000259" key="1">
    <source>
        <dbReference type="PROSITE" id="PS51186"/>
    </source>
</evidence>
<dbReference type="Gene3D" id="3.40.630.30">
    <property type="match status" value="1"/>
</dbReference>
<dbReference type="PANTHER" id="PTHR42791:SF2">
    <property type="entry name" value="N-ACETYLTRANSFERASE DOMAIN-CONTAINING PROTEIN"/>
    <property type="match status" value="1"/>
</dbReference>
<reference evidence="2 3" key="1">
    <citation type="submission" date="2018-05" db="EMBL/GenBank/DDBJ databases">
        <title>Draft genome sequence of Scytalidium lignicola DSM 105466, a ubiquitous saprotrophic fungus.</title>
        <authorList>
            <person name="Buettner E."/>
            <person name="Gebauer A.M."/>
            <person name="Hofrichter M."/>
            <person name="Liers C."/>
            <person name="Kellner H."/>
        </authorList>
    </citation>
    <scope>NUCLEOTIDE SEQUENCE [LARGE SCALE GENOMIC DNA]</scope>
    <source>
        <strain evidence="2 3">DSM 105466</strain>
    </source>
</reference>
<dbReference type="Proteomes" id="UP000258309">
    <property type="component" value="Unassembled WGS sequence"/>
</dbReference>
<keyword evidence="3" id="KW-1185">Reference proteome</keyword>
<dbReference type="OrthoDB" id="410198at2759"/>
<dbReference type="EMBL" id="NCSJ02000414">
    <property type="protein sequence ID" value="RFU24680.1"/>
    <property type="molecule type" value="Genomic_DNA"/>
</dbReference>
<dbReference type="PROSITE" id="PS51186">
    <property type="entry name" value="GNAT"/>
    <property type="match status" value="1"/>
</dbReference>
<comment type="caution">
    <text evidence="2">The sequence shown here is derived from an EMBL/GenBank/DDBJ whole genome shotgun (WGS) entry which is preliminary data.</text>
</comment>
<dbReference type="PANTHER" id="PTHR42791">
    <property type="entry name" value="GNAT FAMILY ACETYLTRANSFERASE"/>
    <property type="match status" value="1"/>
</dbReference>
<dbReference type="InterPro" id="IPR016181">
    <property type="entry name" value="Acyl_CoA_acyltransferase"/>
</dbReference>
<dbReference type="OMA" id="NATERTW"/>
<dbReference type="AlphaFoldDB" id="A0A3E2GUA7"/>
<organism evidence="2 3">
    <name type="scientific">Scytalidium lignicola</name>
    <name type="common">Hyphomycete</name>
    <dbReference type="NCBI Taxonomy" id="5539"/>
    <lineage>
        <taxon>Eukaryota</taxon>
        <taxon>Fungi</taxon>
        <taxon>Dikarya</taxon>
        <taxon>Ascomycota</taxon>
        <taxon>Pezizomycotina</taxon>
        <taxon>Leotiomycetes</taxon>
        <taxon>Leotiomycetes incertae sedis</taxon>
        <taxon>Scytalidium</taxon>
    </lineage>
</organism>
<feature type="non-terminal residue" evidence="2">
    <location>
        <position position="227"/>
    </location>
</feature>
<feature type="domain" description="N-acetyltransferase" evidence="1">
    <location>
        <begin position="2"/>
        <end position="218"/>
    </location>
</feature>
<dbReference type="SUPFAM" id="SSF55729">
    <property type="entry name" value="Acyl-CoA N-acyltransferases (Nat)"/>
    <property type="match status" value="1"/>
</dbReference>
<accession>A0A3E2GUA7</accession>
<name>A0A3E2GUA7_SCYLI</name>
<evidence type="ECO:0000313" key="3">
    <source>
        <dbReference type="Proteomes" id="UP000258309"/>
    </source>
</evidence>
<feature type="non-terminal residue" evidence="2">
    <location>
        <position position="1"/>
    </location>
</feature>
<protein>
    <recommendedName>
        <fullName evidence="1">N-acetyltransferase domain-containing protein</fullName>
    </recommendedName>
</protein>
<dbReference type="InterPro" id="IPR000182">
    <property type="entry name" value="GNAT_dom"/>
</dbReference>
<sequence>MFTTMLATESDAPTLASLMTAAFSACDDAYPLIYASTQPGTHDNLALQWLFSPVQRADRTTFKAVNDETGKVVGFASWSIPAGKAVPAELEEKEDGGSGGGNLPEIPGMNMALWVEKISGPRDPPSLALSDPEASNTAEDIGLSFFFVHPDYHRQGIGSLLLEWGIEEADKRGVKVWLTSTPQAIGVYQKKGWEIVNEHKVDLGKHGGSTIYKRARMVRRPKKKISL</sequence>
<evidence type="ECO:0000313" key="2">
    <source>
        <dbReference type="EMBL" id="RFU24680.1"/>
    </source>
</evidence>
<dbReference type="GO" id="GO:0016747">
    <property type="term" value="F:acyltransferase activity, transferring groups other than amino-acyl groups"/>
    <property type="evidence" value="ECO:0007669"/>
    <property type="project" value="InterPro"/>
</dbReference>
<gene>
    <name evidence="2" type="ORF">B7463_g11657</name>
</gene>